<proteinExistence type="inferred from homology"/>
<dbReference type="PANTHER" id="PTHR35024">
    <property type="entry name" value="HYPOTHETICAL CYTOSOLIC PROTEIN"/>
    <property type="match status" value="1"/>
</dbReference>
<name>A0A4D7JE53_9BACT</name>
<dbReference type="RefSeq" id="WP_137089544.1">
    <property type="nucleotide sequence ID" value="NZ_CP028923.1"/>
</dbReference>
<dbReference type="Proteomes" id="UP000298616">
    <property type="component" value="Chromosome"/>
</dbReference>
<dbReference type="PANTHER" id="PTHR35024:SF4">
    <property type="entry name" value="POLYMER-FORMING CYTOSKELETAL PROTEIN"/>
    <property type="match status" value="1"/>
</dbReference>
<evidence type="ECO:0008006" key="4">
    <source>
        <dbReference type="Google" id="ProtNLM"/>
    </source>
</evidence>
<comment type="similarity">
    <text evidence="1">Belongs to the bactofilin family.</text>
</comment>
<dbReference type="EMBL" id="CP028923">
    <property type="protein sequence ID" value="QCK13951.1"/>
    <property type="molecule type" value="Genomic_DNA"/>
</dbReference>
<accession>A0A4D7JE53</accession>
<dbReference type="Pfam" id="PF04519">
    <property type="entry name" value="Bactofilin"/>
    <property type="match status" value="1"/>
</dbReference>
<organism evidence="2 3">
    <name type="scientific">Mangrovivirga cuniculi</name>
    <dbReference type="NCBI Taxonomy" id="2715131"/>
    <lineage>
        <taxon>Bacteria</taxon>
        <taxon>Pseudomonadati</taxon>
        <taxon>Bacteroidota</taxon>
        <taxon>Cytophagia</taxon>
        <taxon>Cytophagales</taxon>
        <taxon>Mangrovivirgaceae</taxon>
        <taxon>Mangrovivirga</taxon>
    </lineage>
</organism>
<evidence type="ECO:0000313" key="3">
    <source>
        <dbReference type="Proteomes" id="UP000298616"/>
    </source>
</evidence>
<reference evidence="2 3" key="1">
    <citation type="submission" date="2018-04" db="EMBL/GenBank/DDBJ databases">
        <title>Complete genome uncultured novel isolate.</title>
        <authorList>
            <person name="Merlino G."/>
        </authorList>
    </citation>
    <scope>NUCLEOTIDE SEQUENCE [LARGE SCALE GENOMIC DNA]</scope>
    <source>
        <strain evidence="3">R1DC9</strain>
    </source>
</reference>
<keyword evidence="3" id="KW-1185">Reference proteome</keyword>
<dbReference type="KEGG" id="fpf:DCC35_03875"/>
<dbReference type="AlphaFoldDB" id="A0A4D7JE53"/>
<sequence length="75" mass="7678">MIGSKGEVQGNITCGQLDVEGTIAGNVACKSKVICKSTAKITGEIKSNDLKVEAGALINGKISIGNQEKPMATSK</sequence>
<protein>
    <recommendedName>
        <fullName evidence="4">Polymer-forming cytoskeletal protein</fullName>
    </recommendedName>
</protein>
<evidence type="ECO:0000256" key="1">
    <source>
        <dbReference type="ARBA" id="ARBA00044755"/>
    </source>
</evidence>
<dbReference type="InterPro" id="IPR007607">
    <property type="entry name" value="BacA/B"/>
</dbReference>
<evidence type="ECO:0000313" key="2">
    <source>
        <dbReference type="EMBL" id="QCK13951.1"/>
    </source>
</evidence>
<gene>
    <name evidence="2" type="ORF">DCC35_03875</name>
</gene>